<dbReference type="PANTHER" id="PTHR36966:SF1">
    <property type="entry name" value="REP-ASSOCIATED TYROSINE TRANSPOSASE"/>
    <property type="match status" value="1"/>
</dbReference>
<dbReference type="HOGENOM" id="CLU_101329_0_0_7"/>
<reference evidence="3" key="1">
    <citation type="submission" date="2009-09" db="EMBL/GenBank/DDBJ databases">
        <title>The complete chromosome of Desulfohalobium retbaense DSM 5692.</title>
        <authorList>
            <consortium name="US DOE Joint Genome Institute (JGI-PGF)"/>
            <person name="Lucas S."/>
            <person name="Copeland A."/>
            <person name="Lapidus A."/>
            <person name="Glavina del Rio T."/>
            <person name="Dalin E."/>
            <person name="Tice H."/>
            <person name="Bruce D."/>
            <person name="Goodwin L."/>
            <person name="Pitluck S."/>
            <person name="Kyrpides N."/>
            <person name="Mavromatis K."/>
            <person name="Ivanova N."/>
            <person name="Mikhailova N."/>
            <person name="Munk A.C."/>
            <person name="Brettin T."/>
            <person name="Detter J.C."/>
            <person name="Han C."/>
            <person name="Tapia R."/>
            <person name="Larimer F."/>
            <person name="Land M."/>
            <person name="Hauser L."/>
            <person name="Markowitz V."/>
            <person name="Cheng J.-F."/>
            <person name="Hugenholtz P."/>
            <person name="Woyke T."/>
            <person name="Wu D."/>
            <person name="Spring S."/>
            <person name="Klenk H.-P."/>
            <person name="Eisen J.A."/>
        </authorList>
    </citation>
    <scope>NUCLEOTIDE SEQUENCE [LARGE SCALE GENOMIC DNA]</scope>
    <source>
        <strain evidence="3">DSM 5692</strain>
    </source>
</reference>
<keyword evidence="3" id="KW-1185">Reference proteome</keyword>
<sequence>MDDTIPLLRGNRRSIRLNGYDYTQAGAYFVTLCVRGRRCLFGQIHNEAMVLNRIGQMVQEEWIQSANIRREIELDVFVVMPNHLHGIVVIANMENRDGSDESSLRKHISRMPIPPASQSLGAFIAGFKASVTKRYNCLKGGGDGPVWQRNYHDHIIRNEEDLRVIREYVAMNPICWEKDGFHPVFGG</sequence>
<dbReference type="SUPFAM" id="SSF143422">
    <property type="entry name" value="Transposase IS200-like"/>
    <property type="match status" value="1"/>
</dbReference>
<dbReference type="InterPro" id="IPR002686">
    <property type="entry name" value="Transposase_17"/>
</dbReference>
<dbReference type="InterPro" id="IPR036515">
    <property type="entry name" value="Transposase_17_sf"/>
</dbReference>
<evidence type="ECO:0000313" key="3">
    <source>
        <dbReference type="Proteomes" id="UP000001052"/>
    </source>
</evidence>
<proteinExistence type="predicted"/>
<dbReference type="InterPro" id="IPR052715">
    <property type="entry name" value="RAYT_transposase"/>
</dbReference>
<protein>
    <recommendedName>
        <fullName evidence="1">Transposase IS200-like domain-containing protein</fullName>
    </recommendedName>
</protein>
<dbReference type="GO" id="GO:0004803">
    <property type="term" value="F:transposase activity"/>
    <property type="evidence" value="ECO:0007669"/>
    <property type="project" value="InterPro"/>
</dbReference>
<dbReference type="GO" id="GO:0043565">
    <property type="term" value="F:sequence-specific DNA binding"/>
    <property type="evidence" value="ECO:0007669"/>
    <property type="project" value="TreeGrafter"/>
</dbReference>
<dbReference type="Proteomes" id="UP000001052">
    <property type="component" value="Chromosome"/>
</dbReference>
<reference evidence="2 3" key="2">
    <citation type="journal article" date="2010" name="Stand. Genomic Sci.">
        <title>Complete genome sequence of Desulfohalobium retbaense type strain (HR(100)).</title>
        <authorList>
            <person name="Spring S."/>
            <person name="Nolan M."/>
            <person name="Lapidus A."/>
            <person name="Glavina Del Rio T."/>
            <person name="Copeland A."/>
            <person name="Tice H."/>
            <person name="Cheng J.F."/>
            <person name="Lucas S."/>
            <person name="Land M."/>
            <person name="Chen F."/>
            <person name="Bruce D."/>
            <person name="Goodwin L."/>
            <person name="Pitluck S."/>
            <person name="Ivanova N."/>
            <person name="Mavromatis K."/>
            <person name="Mikhailova N."/>
            <person name="Pati A."/>
            <person name="Chen A."/>
            <person name="Palaniappan K."/>
            <person name="Hauser L."/>
            <person name="Chang Y.J."/>
            <person name="Jeffries C.D."/>
            <person name="Munk C."/>
            <person name="Kiss H."/>
            <person name="Chain P."/>
            <person name="Han C."/>
            <person name="Brettin T."/>
            <person name="Detter J.C."/>
            <person name="Schuler E."/>
            <person name="Goker M."/>
            <person name="Rohde M."/>
            <person name="Bristow J."/>
            <person name="Eisen J.A."/>
            <person name="Markowitz V."/>
            <person name="Hugenholtz P."/>
            <person name="Kyrpides N.C."/>
            <person name="Klenk H.P."/>
        </authorList>
    </citation>
    <scope>NUCLEOTIDE SEQUENCE [LARGE SCALE GENOMIC DNA]</scope>
    <source>
        <strain evidence="2 3">DSM 5692</strain>
    </source>
</reference>
<dbReference type="SMART" id="SM01321">
    <property type="entry name" value="Y1_Tnp"/>
    <property type="match status" value="1"/>
</dbReference>
<dbReference type="Gene3D" id="3.30.70.1290">
    <property type="entry name" value="Transposase IS200-like"/>
    <property type="match status" value="1"/>
</dbReference>
<evidence type="ECO:0000259" key="1">
    <source>
        <dbReference type="SMART" id="SM01321"/>
    </source>
</evidence>
<dbReference type="GO" id="GO:0006313">
    <property type="term" value="P:DNA transposition"/>
    <property type="evidence" value="ECO:0007669"/>
    <property type="project" value="InterPro"/>
</dbReference>
<dbReference type="eggNOG" id="COG1943">
    <property type="taxonomic scope" value="Bacteria"/>
</dbReference>
<accession>C8WZW1</accession>
<organism evidence="2 3">
    <name type="scientific">Desulfohalobium retbaense (strain ATCC 49708 / DSM 5692 / JCM 16813 / HR100)</name>
    <dbReference type="NCBI Taxonomy" id="485915"/>
    <lineage>
        <taxon>Bacteria</taxon>
        <taxon>Pseudomonadati</taxon>
        <taxon>Thermodesulfobacteriota</taxon>
        <taxon>Desulfovibrionia</taxon>
        <taxon>Desulfovibrionales</taxon>
        <taxon>Desulfohalobiaceae</taxon>
        <taxon>Desulfohalobium</taxon>
    </lineage>
</organism>
<dbReference type="KEGG" id="drt:Dret_0284"/>
<dbReference type="PANTHER" id="PTHR36966">
    <property type="entry name" value="REP-ASSOCIATED TYROSINE TRANSPOSASE"/>
    <property type="match status" value="1"/>
</dbReference>
<dbReference type="AlphaFoldDB" id="C8WZW1"/>
<dbReference type="EMBL" id="CP001734">
    <property type="protein sequence ID" value="ACV67586.1"/>
    <property type="molecule type" value="Genomic_DNA"/>
</dbReference>
<gene>
    <name evidence="2" type="ordered locus">Dret_0284</name>
</gene>
<dbReference type="OrthoDB" id="9800147at2"/>
<evidence type="ECO:0000313" key="2">
    <source>
        <dbReference type="EMBL" id="ACV67586.1"/>
    </source>
</evidence>
<feature type="domain" description="Transposase IS200-like" evidence="1">
    <location>
        <begin position="23"/>
        <end position="172"/>
    </location>
</feature>
<name>C8WZW1_DESRD</name>
<dbReference type="RefSeq" id="WP_015750745.1">
    <property type="nucleotide sequence ID" value="NC_013223.1"/>
</dbReference>